<dbReference type="eggNOG" id="COG1129">
    <property type="taxonomic scope" value="Bacteria"/>
</dbReference>
<feature type="domain" description="ABC transporter" evidence="11">
    <location>
        <begin position="5"/>
        <end position="494"/>
    </location>
</feature>
<keyword evidence="9" id="KW-1278">Translocase</keyword>
<evidence type="ECO:0000259" key="11">
    <source>
        <dbReference type="PROSITE" id="PS50893"/>
    </source>
</evidence>
<dbReference type="Gene3D" id="3.40.50.300">
    <property type="entry name" value="P-loop containing nucleotide triphosphate hydrolases"/>
    <property type="match status" value="2"/>
</dbReference>
<evidence type="ECO:0000313" key="13">
    <source>
        <dbReference type="Proteomes" id="UP000009223"/>
    </source>
</evidence>
<dbReference type="SMART" id="SM00382">
    <property type="entry name" value="AAA"/>
    <property type="match status" value="2"/>
</dbReference>
<dbReference type="FunFam" id="3.40.50.300:FF:000127">
    <property type="entry name" value="Ribose import ATP-binding protein RbsA"/>
    <property type="match status" value="1"/>
</dbReference>
<evidence type="ECO:0000256" key="1">
    <source>
        <dbReference type="ARBA" id="ARBA00004202"/>
    </source>
</evidence>
<dbReference type="GO" id="GO:0015749">
    <property type="term" value="P:monosaccharide transmembrane transport"/>
    <property type="evidence" value="ECO:0007669"/>
    <property type="project" value="UniProtKB-ARBA"/>
</dbReference>
<keyword evidence="8 12" id="KW-0067">ATP-binding</keyword>
<keyword evidence="13" id="KW-1185">Reference proteome</keyword>
<dbReference type="PROSITE" id="PS00211">
    <property type="entry name" value="ABC_TRANSPORTER_1"/>
    <property type="match status" value="1"/>
</dbReference>
<dbReference type="EC" id="3.6.3.17" evidence="12"/>
<name>F5YPH9_TREPZ</name>
<dbReference type="AlphaFoldDB" id="F5YPH9"/>
<evidence type="ECO:0000256" key="8">
    <source>
        <dbReference type="ARBA" id="ARBA00022840"/>
    </source>
</evidence>
<dbReference type="InterPro" id="IPR027417">
    <property type="entry name" value="P-loop_NTPase"/>
</dbReference>
<evidence type="ECO:0000256" key="7">
    <source>
        <dbReference type="ARBA" id="ARBA00022741"/>
    </source>
</evidence>
<evidence type="ECO:0000256" key="4">
    <source>
        <dbReference type="ARBA" id="ARBA00022475"/>
    </source>
</evidence>
<evidence type="ECO:0000256" key="9">
    <source>
        <dbReference type="ARBA" id="ARBA00022967"/>
    </source>
</evidence>
<dbReference type="CDD" id="cd03216">
    <property type="entry name" value="ABC_Carb_Monos_I"/>
    <property type="match status" value="1"/>
</dbReference>
<accession>F5YPH9</accession>
<reference evidence="12 13" key="2">
    <citation type="journal article" date="2011" name="ISME J.">
        <title>RNA-seq reveals cooperative metabolic interactions between two termite-gut spirochete species in co-culture.</title>
        <authorList>
            <person name="Rosenthal A.Z."/>
            <person name="Matson E.G."/>
            <person name="Eldar A."/>
            <person name="Leadbetter J.R."/>
        </authorList>
    </citation>
    <scope>NUCLEOTIDE SEQUENCE [LARGE SCALE GENOMIC DNA]</scope>
    <source>
        <strain evidence="13">ATCC BAA-887 / DSM 12427 / ZAS-2</strain>
    </source>
</reference>
<dbReference type="InterPro" id="IPR003593">
    <property type="entry name" value="AAA+_ATPase"/>
</dbReference>
<protein>
    <submittedName>
        <fullName evidence="12">Ribose import ATP-binding protein RbsA</fullName>
        <ecNumber evidence="12">3.6.3.17</ecNumber>
    </submittedName>
</protein>
<dbReference type="EMBL" id="CP001843">
    <property type="protein sequence ID" value="AEF85806.1"/>
    <property type="molecule type" value="Genomic_DNA"/>
</dbReference>
<dbReference type="FunFam" id="3.40.50.300:FF:000126">
    <property type="entry name" value="Galactose/methyl galactoside import ATP-binding protein MglA"/>
    <property type="match status" value="1"/>
</dbReference>
<dbReference type="Proteomes" id="UP000009223">
    <property type="component" value="Chromosome"/>
</dbReference>
<dbReference type="RefSeq" id="WP_015708588.1">
    <property type="nucleotide sequence ID" value="NC_015578.1"/>
</dbReference>
<dbReference type="InterPro" id="IPR050107">
    <property type="entry name" value="ABC_carbohydrate_import_ATPase"/>
</dbReference>
<dbReference type="STRING" id="545694.TREPR_1519"/>
<dbReference type="GO" id="GO:0005524">
    <property type="term" value="F:ATP binding"/>
    <property type="evidence" value="ECO:0007669"/>
    <property type="project" value="UniProtKB-KW"/>
</dbReference>
<dbReference type="SUPFAM" id="SSF52540">
    <property type="entry name" value="P-loop containing nucleoside triphosphate hydrolases"/>
    <property type="match status" value="2"/>
</dbReference>
<gene>
    <name evidence="12" type="ordered locus">TREPR_1519</name>
</gene>
<evidence type="ECO:0000256" key="2">
    <source>
        <dbReference type="ARBA" id="ARBA00004533"/>
    </source>
</evidence>
<keyword evidence="7" id="KW-0547">Nucleotide-binding</keyword>
<comment type="subcellular location">
    <subcellularLocation>
        <location evidence="2">Cell inner membrane</location>
    </subcellularLocation>
    <subcellularLocation>
        <location evidence="1">Cell membrane</location>
        <topology evidence="1">Peripheral membrane protein</topology>
    </subcellularLocation>
</comment>
<dbReference type="PANTHER" id="PTHR43790:SF3">
    <property type="entry name" value="D-ALLOSE IMPORT ATP-BINDING PROTEIN ALSA-RELATED"/>
    <property type="match status" value="1"/>
</dbReference>
<keyword evidence="6" id="KW-0677">Repeat</keyword>
<dbReference type="GO" id="GO:0005886">
    <property type="term" value="C:plasma membrane"/>
    <property type="evidence" value="ECO:0007669"/>
    <property type="project" value="UniProtKB-SubCell"/>
</dbReference>
<dbReference type="InterPro" id="IPR017871">
    <property type="entry name" value="ABC_transporter-like_CS"/>
</dbReference>
<sequence>MEYVLELKGISKAFPGVRALDNVHFNLKPGCVHALCGENGAGKSTLIKIINGIYKMDQGDIFYKGERIIPQNPKQMLDLGVATIHQELSPILDMTIAENIFLGREPLNKINLIDVRKLYRDTQKLLDDYGFKYNSHTTMRNLSISDLALIEIVKAVSRDASVVIMDEPTSSITESETMLLFEKIRQLKAQGISVIYISHKIDEIFEICDEVTIFRDGKWVFNCPIKDIDKNGIIEKMVGREIREQFPKEDVEIGDSIFEIRELDGWRFHNVSLNVRRGEIVGVAGLVGAGRSELFRAVFGLEEIKSGEMFLEGKQLRIRESKDAIEAGILMTSEDRKREGVVLCLSVRENIILSSLKEIMEYGLLNFRKEKSNVNEMIEKLSIKISSQNDLVSSLSGGNQQKVVLAKWLLKSPKVLILDEPTRGIDVGAKYEIYKLMCVLAKQGVSIIMISSELLELIGMSDRIVVMSRGKLTGEMNRSEFSQKRIMEFAIRGFENEQSKAE</sequence>
<dbReference type="PROSITE" id="PS50893">
    <property type="entry name" value="ABC_TRANSPORTER_2"/>
    <property type="match status" value="1"/>
</dbReference>
<evidence type="ECO:0000256" key="10">
    <source>
        <dbReference type="ARBA" id="ARBA00023136"/>
    </source>
</evidence>
<dbReference type="KEGG" id="tpi:TREPR_1519"/>
<keyword evidence="4" id="KW-1003">Cell membrane</keyword>
<evidence type="ECO:0000256" key="6">
    <source>
        <dbReference type="ARBA" id="ARBA00022737"/>
    </source>
</evidence>
<dbReference type="GO" id="GO:0016887">
    <property type="term" value="F:ATP hydrolysis activity"/>
    <property type="evidence" value="ECO:0007669"/>
    <property type="project" value="InterPro"/>
</dbReference>
<organism evidence="12 13">
    <name type="scientific">Treponema primitia (strain ATCC BAA-887 / DSM 12427 / ZAS-2)</name>
    <dbReference type="NCBI Taxonomy" id="545694"/>
    <lineage>
        <taxon>Bacteria</taxon>
        <taxon>Pseudomonadati</taxon>
        <taxon>Spirochaetota</taxon>
        <taxon>Spirochaetia</taxon>
        <taxon>Spirochaetales</taxon>
        <taxon>Treponemataceae</taxon>
        <taxon>Treponema</taxon>
    </lineage>
</organism>
<dbReference type="HOGENOM" id="CLU_000604_92_3_12"/>
<dbReference type="CDD" id="cd03215">
    <property type="entry name" value="ABC_Carb_Monos_II"/>
    <property type="match status" value="1"/>
</dbReference>
<evidence type="ECO:0000313" key="12">
    <source>
        <dbReference type="EMBL" id="AEF85806.1"/>
    </source>
</evidence>
<evidence type="ECO:0000256" key="5">
    <source>
        <dbReference type="ARBA" id="ARBA00022597"/>
    </source>
</evidence>
<keyword evidence="10" id="KW-0472">Membrane</keyword>
<dbReference type="PANTHER" id="PTHR43790">
    <property type="entry name" value="CARBOHYDRATE TRANSPORT ATP-BINDING PROTEIN MG119-RELATED"/>
    <property type="match status" value="1"/>
</dbReference>
<keyword evidence="3" id="KW-0813">Transport</keyword>
<reference evidence="13" key="1">
    <citation type="submission" date="2009-12" db="EMBL/GenBank/DDBJ databases">
        <title>Complete sequence of Treponema primitia strain ZAS-2.</title>
        <authorList>
            <person name="Tetu S.G."/>
            <person name="Matson E."/>
            <person name="Ren Q."/>
            <person name="Seshadri R."/>
            <person name="Elbourne L."/>
            <person name="Hassan K.A."/>
            <person name="Durkin A."/>
            <person name="Radune D."/>
            <person name="Mohamoud Y."/>
            <person name="Shay R."/>
            <person name="Jin S."/>
            <person name="Zhang X."/>
            <person name="Lucey K."/>
            <person name="Ballor N.R."/>
            <person name="Ottesen E."/>
            <person name="Rosenthal R."/>
            <person name="Allen A."/>
            <person name="Leadbetter J.R."/>
            <person name="Paulsen I.T."/>
        </authorList>
    </citation>
    <scope>NUCLEOTIDE SEQUENCE [LARGE SCALE GENOMIC DNA]</scope>
    <source>
        <strain evidence="13">ATCC BAA-887 / DSM 12427 / ZAS-2</strain>
    </source>
</reference>
<dbReference type="OrthoDB" id="304830at2"/>
<dbReference type="Pfam" id="PF00005">
    <property type="entry name" value="ABC_tran"/>
    <property type="match status" value="2"/>
</dbReference>
<keyword evidence="5" id="KW-0762">Sugar transport</keyword>
<evidence type="ECO:0000256" key="3">
    <source>
        <dbReference type="ARBA" id="ARBA00022448"/>
    </source>
</evidence>
<keyword evidence="12" id="KW-0378">Hydrolase</keyword>
<proteinExistence type="predicted"/>
<dbReference type="InterPro" id="IPR003439">
    <property type="entry name" value="ABC_transporter-like_ATP-bd"/>
</dbReference>